<accession>A0A6M4GZB0</accession>
<dbReference type="SUPFAM" id="SSF50156">
    <property type="entry name" value="PDZ domain-like"/>
    <property type="match status" value="1"/>
</dbReference>
<gene>
    <name evidence="6" type="primary">degP</name>
    <name evidence="6" type="ORF">DSM104443_03672</name>
</gene>
<sequence length="387" mass="40629">MRRVWLLFAQAVTVTLAVLFVVSLVKPDWLAWRTNVVEVREGPAAPAISMQPNAPRPYSFSEAAKKAIPSVVNISATRQVKRANPLLQDPVFQRFFGDRFSAPPETQLSLGSGVIVSRDGYILTNDHVVEGVTDIQVTLHNGRTVPAKVVGLDPDTDLAVVRVDANGLTPITFGPPDSSRVGDVVLAIGDPFSVGQTVTMGIVSAVGREIGNASPFGSFIQTDAAINPGNSGGALVDTNGNLVGINTLIFSRTGGYQGIGFAIPVSLARRVMEQIIENGAVTRGWFGVEVADLSSELAQSLGLKGTTKGAIVGAIEKGSPAEKGGIKLGDVITSVNGKSVSDVNQALNAIAEVIPGKTVPVKVIRKNAELSLDVVVGKRRARPRGDD</sequence>
<dbReference type="InterPro" id="IPR051201">
    <property type="entry name" value="Chloro_Bact_Ser_Proteases"/>
</dbReference>
<dbReference type="PANTHER" id="PTHR43343">
    <property type="entry name" value="PEPTIDASE S12"/>
    <property type="match status" value="1"/>
</dbReference>
<evidence type="ECO:0000256" key="4">
    <source>
        <dbReference type="ARBA" id="ARBA00022825"/>
    </source>
</evidence>
<evidence type="ECO:0000313" key="7">
    <source>
        <dbReference type="Proteomes" id="UP000501534"/>
    </source>
</evidence>
<dbReference type="Proteomes" id="UP000501534">
    <property type="component" value="Chromosome"/>
</dbReference>
<keyword evidence="3 6" id="KW-0378">Hydrolase</keyword>
<feature type="domain" description="PDZ" evidence="5">
    <location>
        <begin position="275"/>
        <end position="345"/>
    </location>
</feature>
<dbReference type="PANTHER" id="PTHR43343:SF3">
    <property type="entry name" value="PROTEASE DO-LIKE 8, CHLOROPLASTIC"/>
    <property type="match status" value="1"/>
</dbReference>
<reference evidence="6 7" key="1">
    <citation type="submission" date="2020-04" db="EMBL/GenBank/DDBJ databases">
        <title>Usitatibacter rugosus gen. nov., sp. nov. and Usitatibacter palustris sp. nov., novel members of Usitatibacteraceae fam. nov. within the order Nitrosomonadales isolated from soil.</title>
        <authorList>
            <person name="Huber K.J."/>
            <person name="Neumann-Schaal M."/>
            <person name="Geppert A."/>
            <person name="Luckner M."/>
            <person name="Wanner G."/>
            <person name="Overmann J."/>
        </authorList>
    </citation>
    <scope>NUCLEOTIDE SEQUENCE [LARGE SCALE GENOMIC DNA]</scope>
    <source>
        <strain evidence="6 7">0125_3</strain>
    </source>
</reference>
<dbReference type="InterPro" id="IPR001940">
    <property type="entry name" value="Peptidase_S1C"/>
</dbReference>
<dbReference type="SMART" id="SM00228">
    <property type="entry name" value="PDZ"/>
    <property type="match status" value="1"/>
</dbReference>
<dbReference type="Pfam" id="PF13180">
    <property type="entry name" value="PDZ_2"/>
    <property type="match status" value="1"/>
</dbReference>
<evidence type="ECO:0000256" key="1">
    <source>
        <dbReference type="ARBA" id="ARBA00010541"/>
    </source>
</evidence>
<dbReference type="RefSeq" id="WP_171094907.1">
    <property type="nucleotide sequence ID" value="NZ_CP053069.1"/>
</dbReference>
<dbReference type="InterPro" id="IPR036034">
    <property type="entry name" value="PDZ_sf"/>
</dbReference>
<dbReference type="Pfam" id="PF13365">
    <property type="entry name" value="Trypsin_2"/>
    <property type="match status" value="1"/>
</dbReference>
<dbReference type="SUPFAM" id="SSF50494">
    <property type="entry name" value="Trypsin-like serine proteases"/>
    <property type="match status" value="1"/>
</dbReference>
<dbReference type="KEGG" id="uru:DSM104443_03672"/>
<keyword evidence="2 6" id="KW-0645">Protease</keyword>
<evidence type="ECO:0000256" key="3">
    <source>
        <dbReference type="ARBA" id="ARBA00022801"/>
    </source>
</evidence>
<proteinExistence type="inferred from homology"/>
<dbReference type="GO" id="GO:0004252">
    <property type="term" value="F:serine-type endopeptidase activity"/>
    <property type="evidence" value="ECO:0007669"/>
    <property type="project" value="InterPro"/>
</dbReference>
<dbReference type="FunFam" id="2.40.10.10:FF:000001">
    <property type="entry name" value="Periplasmic serine protease DegS"/>
    <property type="match status" value="1"/>
</dbReference>
<name>A0A6M4GZB0_9PROT</name>
<evidence type="ECO:0000313" key="6">
    <source>
        <dbReference type="EMBL" id="QJR12581.1"/>
    </source>
</evidence>
<keyword evidence="7" id="KW-1185">Reference proteome</keyword>
<dbReference type="PRINTS" id="PR00834">
    <property type="entry name" value="PROTEASES2C"/>
</dbReference>
<protein>
    <submittedName>
        <fullName evidence="6">Periplasmic serine endoprotease DegP</fullName>
        <ecNumber evidence="6">3.4.21.107</ecNumber>
    </submittedName>
</protein>
<dbReference type="PROSITE" id="PS50106">
    <property type="entry name" value="PDZ"/>
    <property type="match status" value="1"/>
</dbReference>
<dbReference type="EC" id="3.4.21.107" evidence="6"/>
<keyword evidence="4" id="KW-0720">Serine protease</keyword>
<comment type="similarity">
    <text evidence="1">Belongs to the peptidase S1C family.</text>
</comment>
<dbReference type="Gene3D" id="2.30.42.10">
    <property type="match status" value="1"/>
</dbReference>
<dbReference type="AlphaFoldDB" id="A0A6M4GZB0"/>
<dbReference type="InterPro" id="IPR009003">
    <property type="entry name" value="Peptidase_S1_PA"/>
</dbReference>
<dbReference type="InterPro" id="IPR001478">
    <property type="entry name" value="PDZ"/>
</dbReference>
<evidence type="ECO:0000256" key="2">
    <source>
        <dbReference type="ARBA" id="ARBA00022670"/>
    </source>
</evidence>
<dbReference type="GO" id="GO:0006508">
    <property type="term" value="P:proteolysis"/>
    <property type="evidence" value="ECO:0007669"/>
    <property type="project" value="UniProtKB-KW"/>
</dbReference>
<dbReference type="EMBL" id="CP053069">
    <property type="protein sequence ID" value="QJR12581.1"/>
    <property type="molecule type" value="Genomic_DNA"/>
</dbReference>
<evidence type="ECO:0000259" key="5">
    <source>
        <dbReference type="PROSITE" id="PS50106"/>
    </source>
</evidence>
<organism evidence="6 7">
    <name type="scientific">Usitatibacter rugosus</name>
    <dbReference type="NCBI Taxonomy" id="2732067"/>
    <lineage>
        <taxon>Bacteria</taxon>
        <taxon>Pseudomonadati</taxon>
        <taxon>Pseudomonadota</taxon>
        <taxon>Betaproteobacteria</taxon>
        <taxon>Nitrosomonadales</taxon>
        <taxon>Usitatibacteraceae</taxon>
        <taxon>Usitatibacter</taxon>
    </lineage>
</organism>
<dbReference type="Gene3D" id="2.40.10.120">
    <property type="match status" value="1"/>
</dbReference>